<sequence>MKILITGGAGYIGSHMLVKTLIHGHDVVVVDNLSNSNLKNIHNIQSKISKPFHFIEDTILNDGAMDEIFNEFNFDAVLHFAGLKSITESFAKKEHYFENNVQGSNILRVLAKKYNVNKFIFSSSANVYGTVNRSPIKETDNLNPESPYGKTKQHFENDLISDPYFANQKECYILRYFNPVGSWLKYSIGEVVDSTKSNIFPMIVNSLRNNEPFKIFGTDYKTKDGTAIRDYIHIIDLIEAHYACLESDKKGINIYNVGTGIGYTVNEVLNTYKEVNNVDMMIEKASKRQGDASEVYASNKRICEDLKWTPKYDLAQMCYDVHKFSFHSM</sequence>
<dbReference type="AlphaFoldDB" id="B6BTK9"/>
<comment type="pathway">
    <text evidence="3">Carbohydrate metabolism; galactose metabolism.</text>
</comment>
<dbReference type="EC" id="5.1.3.2" evidence="5"/>
<comment type="cofactor">
    <cofactor evidence="2">
        <name>NAD(+)</name>
        <dbReference type="ChEBI" id="CHEBI:57540"/>
    </cofactor>
</comment>
<dbReference type="Pfam" id="PF01370">
    <property type="entry name" value="Epimerase"/>
    <property type="match status" value="1"/>
</dbReference>
<evidence type="ECO:0000313" key="14">
    <source>
        <dbReference type="Proteomes" id="UP000004188"/>
    </source>
</evidence>
<gene>
    <name evidence="13" type="primary">galE</name>
    <name evidence="13" type="ORF">KB13_204</name>
</gene>
<evidence type="ECO:0000259" key="12">
    <source>
        <dbReference type="Pfam" id="PF01370"/>
    </source>
</evidence>
<keyword evidence="8" id="KW-0119">Carbohydrate metabolism</keyword>
<dbReference type="STRING" id="314607.KB13_204"/>
<evidence type="ECO:0000256" key="9">
    <source>
        <dbReference type="ARBA" id="ARBA00023235"/>
    </source>
</evidence>
<dbReference type="InterPro" id="IPR036291">
    <property type="entry name" value="NAD(P)-bd_dom_sf"/>
</dbReference>
<dbReference type="eggNOG" id="COG1087">
    <property type="taxonomic scope" value="Bacteria"/>
</dbReference>
<evidence type="ECO:0000256" key="1">
    <source>
        <dbReference type="ARBA" id="ARBA00000083"/>
    </source>
</evidence>
<keyword evidence="14" id="KW-1185">Reference proteome</keyword>
<dbReference type="NCBIfam" id="TIGR01179">
    <property type="entry name" value="galE"/>
    <property type="match status" value="1"/>
</dbReference>
<evidence type="ECO:0000256" key="5">
    <source>
        <dbReference type="ARBA" id="ARBA00013189"/>
    </source>
</evidence>
<evidence type="ECO:0000256" key="7">
    <source>
        <dbReference type="ARBA" id="ARBA00023027"/>
    </source>
</evidence>
<evidence type="ECO:0000256" key="6">
    <source>
        <dbReference type="ARBA" id="ARBA00018569"/>
    </source>
</evidence>
<evidence type="ECO:0000313" key="13">
    <source>
        <dbReference type="EMBL" id="EDZ64072.1"/>
    </source>
</evidence>
<organism evidence="13 14">
    <name type="scientific">beta proteobacterium KB13</name>
    <dbReference type="NCBI Taxonomy" id="314607"/>
    <lineage>
        <taxon>Bacteria</taxon>
        <taxon>Pseudomonadati</taxon>
        <taxon>Pseudomonadota</taxon>
        <taxon>Betaproteobacteria</taxon>
        <taxon>Nitrosomonadales</taxon>
        <taxon>OM43 clade</taxon>
    </lineage>
</organism>
<dbReference type="Proteomes" id="UP000004188">
    <property type="component" value="Unassembled WGS sequence"/>
</dbReference>
<dbReference type="InterPro" id="IPR005886">
    <property type="entry name" value="UDP_G4E"/>
</dbReference>
<dbReference type="GO" id="GO:0003978">
    <property type="term" value="F:UDP-glucose 4-epimerase activity"/>
    <property type="evidence" value="ECO:0007669"/>
    <property type="project" value="UniProtKB-EC"/>
</dbReference>
<dbReference type="GO" id="GO:0006012">
    <property type="term" value="P:galactose metabolic process"/>
    <property type="evidence" value="ECO:0007669"/>
    <property type="project" value="UniProtKB-UniPathway"/>
</dbReference>
<proteinExistence type="inferred from homology"/>
<dbReference type="Gene3D" id="3.40.50.720">
    <property type="entry name" value="NAD(P)-binding Rossmann-like Domain"/>
    <property type="match status" value="1"/>
</dbReference>
<feature type="domain" description="NAD-dependent epimerase/dehydratase" evidence="12">
    <location>
        <begin position="3"/>
        <end position="258"/>
    </location>
</feature>
<protein>
    <recommendedName>
        <fullName evidence="6">UDP-glucose 4-epimerase</fullName>
        <ecNumber evidence="5">5.1.3.2</ecNumber>
    </recommendedName>
    <alternativeName>
        <fullName evidence="11">Galactowaldenase</fullName>
    </alternativeName>
    <alternativeName>
        <fullName evidence="10">UDP-galactose 4-epimerase</fullName>
    </alternativeName>
</protein>
<name>B6BTK9_9PROT</name>
<keyword evidence="9 13" id="KW-0413">Isomerase</keyword>
<comment type="catalytic activity">
    <reaction evidence="1">
        <text>UDP-alpha-D-glucose = UDP-alpha-D-galactose</text>
        <dbReference type="Rhea" id="RHEA:22168"/>
        <dbReference type="ChEBI" id="CHEBI:58885"/>
        <dbReference type="ChEBI" id="CHEBI:66914"/>
        <dbReference type="EC" id="5.1.3.2"/>
    </reaction>
</comment>
<dbReference type="PANTHER" id="PTHR43725">
    <property type="entry name" value="UDP-GLUCOSE 4-EPIMERASE"/>
    <property type="match status" value="1"/>
</dbReference>
<evidence type="ECO:0000256" key="10">
    <source>
        <dbReference type="ARBA" id="ARBA00031367"/>
    </source>
</evidence>
<keyword evidence="8" id="KW-0299">Galactose metabolism</keyword>
<evidence type="ECO:0000256" key="3">
    <source>
        <dbReference type="ARBA" id="ARBA00004947"/>
    </source>
</evidence>
<dbReference type="PANTHER" id="PTHR43725:SF47">
    <property type="entry name" value="UDP-GLUCOSE 4-EPIMERASE"/>
    <property type="match status" value="1"/>
</dbReference>
<dbReference type="GO" id="GO:0005829">
    <property type="term" value="C:cytosol"/>
    <property type="evidence" value="ECO:0007669"/>
    <property type="project" value="TreeGrafter"/>
</dbReference>
<dbReference type="EMBL" id="DS995299">
    <property type="protein sequence ID" value="EDZ64072.1"/>
    <property type="molecule type" value="Genomic_DNA"/>
</dbReference>
<reference evidence="14" key="1">
    <citation type="journal article" date="2012" name="Stand. Genomic Sci.">
        <title>Genome sequence of strain HIMB624, a cultured representative from the OM43 clade of marine Betaproteobacteria.</title>
        <authorList>
            <person name="Huggett M.J."/>
            <person name="Hayakawa D.H."/>
            <person name="Rappe M.S."/>
        </authorList>
    </citation>
    <scope>NUCLEOTIDE SEQUENCE [LARGE SCALE GENOMIC DNA]</scope>
    <source>
        <strain evidence="14">KB13</strain>
    </source>
</reference>
<accession>B6BTK9</accession>
<dbReference type="Gene3D" id="3.90.25.10">
    <property type="entry name" value="UDP-galactose 4-epimerase, domain 1"/>
    <property type="match status" value="1"/>
</dbReference>
<comment type="similarity">
    <text evidence="4">Belongs to the NAD(P)-dependent epimerase/dehydratase family.</text>
</comment>
<dbReference type="UniPathway" id="UPA00214"/>
<evidence type="ECO:0000256" key="4">
    <source>
        <dbReference type="ARBA" id="ARBA00007637"/>
    </source>
</evidence>
<dbReference type="InterPro" id="IPR001509">
    <property type="entry name" value="Epimerase_deHydtase"/>
</dbReference>
<dbReference type="SUPFAM" id="SSF51735">
    <property type="entry name" value="NAD(P)-binding Rossmann-fold domains"/>
    <property type="match status" value="1"/>
</dbReference>
<evidence type="ECO:0000256" key="11">
    <source>
        <dbReference type="ARBA" id="ARBA00033067"/>
    </source>
</evidence>
<dbReference type="HOGENOM" id="CLU_007383_1_10_4"/>
<evidence type="ECO:0000256" key="2">
    <source>
        <dbReference type="ARBA" id="ARBA00001911"/>
    </source>
</evidence>
<keyword evidence="7" id="KW-0520">NAD</keyword>
<evidence type="ECO:0000256" key="8">
    <source>
        <dbReference type="ARBA" id="ARBA00023144"/>
    </source>
</evidence>